<protein>
    <submittedName>
        <fullName evidence="1">Uncharacterized protein</fullName>
    </submittedName>
</protein>
<organism evidence="1 2">
    <name type="scientific">Hibiscus sabdariffa</name>
    <name type="common">roselle</name>
    <dbReference type="NCBI Taxonomy" id="183260"/>
    <lineage>
        <taxon>Eukaryota</taxon>
        <taxon>Viridiplantae</taxon>
        <taxon>Streptophyta</taxon>
        <taxon>Embryophyta</taxon>
        <taxon>Tracheophyta</taxon>
        <taxon>Spermatophyta</taxon>
        <taxon>Magnoliopsida</taxon>
        <taxon>eudicotyledons</taxon>
        <taxon>Gunneridae</taxon>
        <taxon>Pentapetalae</taxon>
        <taxon>rosids</taxon>
        <taxon>malvids</taxon>
        <taxon>Malvales</taxon>
        <taxon>Malvaceae</taxon>
        <taxon>Malvoideae</taxon>
        <taxon>Hibiscus</taxon>
    </lineage>
</organism>
<accession>A0ABR2F8C7</accession>
<dbReference type="EMBL" id="JBBPBM010000007">
    <property type="protein sequence ID" value="KAK8574581.1"/>
    <property type="molecule type" value="Genomic_DNA"/>
</dbReference>
<proteinExistence type="predicted"/>
<sequence length="72" mass="8837">MQWQYTEVCLKNRSRRYFDSYFFSKEARFCELKISGSCLDFWAGNYRTCMRIYNLLKDFFKYLGNIENNLTV</sequence>
<evidence type="ECO:0000313" key="1">
    <source>
        <dbReference type="EMBL" id="KAK8574581.1"/>
    </source>
</evidence>
<dbReference type="Proteomes" id="UP001472677">
    <property type="component" value="Unassembled WGS sequence"/>
</dbReference>
<reference evidence="1 2" key="1">
    <citation type="journal article" date="2024" name="G3 (Bethesda)">
        <title>Genome assembly of Hibiscus sabdariffa L. provides insights into metabolisms of medicinal natural products.</title>
        <authorList>
            <person name="Kim T."/>
        </authorList>
    </citation>
    <scope>NUCLEOTIDE SEQUENCE [LARGE SCALE GENOMIC DNA]</scope>
    <source>
        <strain evidence="1">TK-2024</strain>
        <tissue evidence="1">Old leaves</tissue>
    </source>
</reference>
<gene>
    <name evidence="1" type="ORF">V6N12_062271</name>
</gene>
<evidence type="ECO:0000313" key="2">
    <source>
        <dbReference type="Proteomes" id="UP001472677"/>
    </source>
</evidence>
<keyword evidence="2" id="KW-1185">Reference proteome</keyword>
<name>A0ABR2F8C7_9ROSI</name>
<comment type="caution">
    <text evidence="1">The sequence shown here is derived from an EMBL/GenBank/DDBJ whole genome shotgun (WGS) entry which is preliminary data.</text>
</comment>